<protein>
    <submittedName>
        <fullName evidence="2">Uncharacterized protein</fullName>
    </submittedName>
</protein>
<dbReference type="EMBL" id="MN740510">
    <property type="protein sequence ID" value="QHU30570.1"/>
    <property type="molecule type" value="Genomic_DNA"/>
</dbReference>
<evidence type="ECO:0000256" key="1">
    <source>
        <dbReference type="SAM" id="Coils"/>
    </source>
</evidence>
<proteinExistence type="predicted"/>
<evidence type="ECO:0000313" key="2">
    <source>
        <dbReference type="EMBL" id="QHU30570.1"/>
    </source>
</evidence>
<reference evidence="2" key="1">
    <citation type="journal article" date="2020" name="Nature">
        <title>Giant virus diversity and host interactions through global metagenomics.</title>
        <authorList>
            <person name="Schulz F."/>
            <person name="Roux S."/>
            <person name="Paez-Espino D."/>
            <person name="Jungbluth S."/>
            <person name="Walsh D.A."/>
            <person name="Denef V.J."/>
            <person name="McMahon K.D."/>
            <person name="Konstantinidis K.T."/>
            <person name="Eloe-Fadrosh E.A."/>
            <person name="Kyrpides N.C."/>
            <person name="Woyke T."/>
        </authorList>
    </citation>
    <scope>NUCLEOTIDE SEQUENCE</scope>
    <source>
        <strain evidence="2">GVMAG-M-3300027833-19</strain>
    </source>
</reference>
<accession>A0A6C0LJH4</accession>
<organism evidence="2">
    <name type="scientific">viral metagenome</name>
    <dbReference type="NCBI Taxonomy" id="1070528"/>
    <lineage>
        <taxon>unclassified sequences</taxon>
        <taxon>metagenomes</taxon>
        <taxon>organismal metagenomes</taxon>
    </lineage>
</organism>
<dbReference type="AlphaFoldDB" id="A0A6C0LJH4"/>
<name>A0A6C0LJH4_9ZZZZ</name>
<sequence length="215" mass="25286">MLSEIKHLDTHIPLQIPENIKKECESDTITKIQPLIINEILGNNSIYLNTMKESLIKIIDERMCSNWSNINQIQNALLCEISNLRNSVELRLRVLENNLAEQNTLKYKLRDIQCDLEEYHNKYNFYYNELSNRRIRDAKKHKEKLEELSKEYMEEIKKFYDDITTKNSVSITQISKSEFMGEILPSLECYAEMAEEQGVPLITVIPLHILSELMC</sequence>
<feature type="coiled-coil region" evidence="1">
    <location>
        <begin position="85"/>
        <end position="162"/>
    </location>
</feature>
<keyword evidence="1" id="KW-0175">Coiled coil</keyword>